<dbReference type="Proteomes" id="UP000316621">
    <property type="component" value="Chromosome 9"/>
</dbReference>
<name>A0A4Y7KSC8_PAPSO</name>
<sequence>GREFVEEMRISGGDLIARVRYRFEEPNKDNKVNQKWSGDVKDEALPILRKLQDRFDCFPSHYRFQIYNGRAVVVIKTEAATPLSTTLQVELYSTNLLEDFRLRGENADFGLEGEELSRALSGVVNQNAQQRDKKIYICLSKLMMAPRCCPYRSPGCAGVL</sequence>
<dbReference type="Gramene" id="RZC76253">
    <property type="protein sequence ID" value="RZC76253"/>
    <property type="gene ID" value="C5167_000318"/>
</dbReference>
<keyword evidence="2" id="KW-1185">Reference proteome</keyword>
<organism evidence="1 2">
    <name type="scientific">Papaver somniferum</name>
    <name type="common">Opium poppy</name>
    <dbReference type="NCBI Taxonomy" id="3469"/>
    <lineage>
        <taxon>Eukaryota</taxon>
        <taxon>Viridiplantae</taxon>
        <taxon>Streptophyta</taxon>
        <taxon>Embryophyta</taxon>
        <taxon>Tracheophyta</taxon>
        <taxon>Spermatophyta</taxon>
        <taxon>Magnoliopsida</taxon>
        <taxon>Ranunculales</taxon>
        <taxon>Papaveraceae</taxon>
        <taxon>Papaveroideae</taxon>
        <taxon>Papaver</taxon>
    </lineage>
</organism>
<gene>
    <name evidence="1" type="ORF">C5167_000318</name>
</gene>
<dbReference type="AlphaFoldDB" id="A0A4Y7KSC8"/>
<proteinExistence type="predicted"/>
<feature type="non-terminal residue" evidence="1">
    <location>
        <position position="1"/>
    </location>
</feature>
<evidence type="ECO:0000313" key="2">
    <source>
        <dbReference type="Proteomes" id="UP000316621"/>
    </source>
</evidence>
<accession>A0A4Y7KSC8</accession>
<evidence type="ECO:0000313" key="1">
    <source>
        <dbReference type="EMBL" id="RZC76253.1"/>
    </source>
</evidence>
<dbReference type="EMBL" id="CM010723">
    <property type="protein sequence ID" value="RZC76253.1"/>
    <property type="molecule type" value="Genomic_DNA"/>
</dbReference>
<reference evidence="1 2" key="1">
    <citation type="journal article" date="2018" name="Science">
        <title>The opium poppy genome and morphinan production.</title>
        <authorList>
            <person name="Guo L."/>
            <person name="Winzer T."/>
            <person name="Yang X."/>
            <person name="Li Y."/>
            <person name="Ning Z."/>
            <person name="He Z."/>
            <person name="Teodor R."/>
            <person name="Lu Y."/>
            <person name="Bowser T.A."/>
            <person name="Graham I.A."/>
            <person name="Ye K."/>
        </authorList>
    </citation>
    <scope>NUCLEOTIDE SEQUENCE [LARGE SCALE GENOMIC DNA]</scope>
    <source>
        <strain evidence="2">cv. HN1</strain>
        <tissue evidence="1">Leaves</tissue>
    </source>
</reference>
<protein>
    <submittedName>
        <fullName evidence="1">Uncharacterized protein</fullName>
    </submittedName>
</protein>